<dbReference type="NCBIfam" id="TIGR00229">
    <property type="entry name" value="sensory_box"/>
    <property type="match status" value="1"/>
</dbReference>
<feature type="modified residue" description="4-aspartylphosphate" evidence="6">
    <location>
        <position position="791"/>
    </location>
</feature>
<dbReference type="Pfam" id="PF08447">
    <property type="entry name" value="PAS_3"/>
    <property type="match status" value="1"/>
</dbReference>
<dbReference type="CDD" id="cd00130">
    <property type="entry name" value="PAS"/>
    <property type="match status" value="1"/>
</dbReference>
<evidence type="ECO:0000256" key="4">
    <source>
        <dbReference type="ARBA" id="ARBA00022679"/>
    </source>
</evidence>
<dbReference type="PROSITE" id="PS50110">
    <property type="entry name" value="RESPONSE_REGULATORY"/>
    <property type="match status" value="1"/>
</dbReference>
<dbReference type="SUPFAM" id="SSF55781">
    <property type="entry name" value="GAF domain-like"/>
    <property type="match status" value="2"/>
</dbReference>
<evidence type="ECO:0000259" key="7">
    <source>
        <dbReference type="PROSITE" id="PS50109"/>
    </source>
</evidence>
<dbReference type="InterPro" id="IPR003661">
    <property type="entry name" value="HisK_dim/P_dom"/>
</dbReference>
<dbReference type="SMART" id="SM00448">
    <property type="entry name" value="REC"/>
    <property type="match status" value="1"/>
</dbReference>
<dbReference type="PROSITE" id="PS50109">
    <property type="entry name" value="HIS_KIN"/>
    <property type="match status" value="1"/>
</dbReference>
<reference evidence="11" key="1">
    <citation type="journal article" date="2019" name="Int. J. Syst. Evol. Microbiol.">
        <title>The Global Catalogue of Microorganisms (GCM) 10K type strain sequencing project: providing services to taxonomists for standard genome sequencing and annotation.</title>
        <authorList>
            <consortium name="The Broad Institute Genomics Platform"/>
            <consortium name="The Broad Institute Genome Sequencing Center for Infectious Disease"/>
            <person name="Wu L."/>
            <person name="Ma J."/>
        </authorList>
    </citation>
    <scope>NUCLEOTIDE SEQUENCE [LARGE SCALE GENOMIC DNA]</scope>
    <source>
        <strain evidence="11">Q85</strain>
    </source>
</reference>
<dbReference type="InterPro" id="IPR000700">
    <property type="entry name" value="PAS-assoc_C"/>
</dbReference>
<dbReference type="Pfam" id="PF01590">
    <property type="entry name" value="GAF"/>
    <property type="match status" value="2"/>
</dbReference>
<dbReference type="InterPro" id="IPR029016">
    <property type="entry name" value="GAF-like_dom_sf"/>
</dbReference>
<dbReference type="InterPro" id="IPR005467">
    <property type="entry name" value="His_kinase_dom"/>
</dbReference>
<organism evidence="10 11">
    <name type="scientific">Sphingomonas floccifaciens</name>
    <dbReference type="NCBI Taxonomy" id="1844115"/>
    <lineage>
        <taxon>Bacteria</taxon>
        <taxon>Pseudomonadati</taxon>
        <taxon>Pseudomonadota</taxon>
        <taxon>Alphaproteobacteria</taxon>
        <taxon>Sphingomonadales</taxon>
        <taxon>Sphingomonadaceae</taxon>
        <taxon>Sphingomonas</taxon>
    </lineage>
</organism>
<dbReference type="SMART" id="SM00086">
    <property type="entry name" value="PAC"/>
    <property type="match status" value="1"/>
</dbReference>
<dbReference type="Gene3D" id="3.40.50.2300">
    <property type="match status" value="1"/>
</dbReference>
<evidence type="ECO:0000256" key="1">
    <source>
        <dbReference type="ARBA" id="ARBA00000085"/>
    </source>
</evidence>
<evidence type="ECO:0000259" key="9">
    <source>
        <dbReference type="PROSITE" id="PS50113"/>
    </source>
</evidence>
<dbReference type="SMART" id="SM00388">
    <property type="entry name" value="HisKA"/>
    <property type="match status" value="1"/>
</dbReference>
<feature type="domain" description="Histidine kinase" evidence="7">
    <location>
        <begin position="496"/>
        <end position="720"/>
    </location>
</feature>
<dbReference type="PROSITE" id="PS50113">
    <property type="entry name" value="PAC"/>
    <property type="match status" value="1"/>
</dbReference>
<evidence type="ECO:0000256" key="6">
    <source>
        <dbReference type="PROSITE-ProRule" id="PRU00169"/>
    </source>
</evidence>
<dbReference type="Proteomes" id="UP001597283">
    <property type="component" value="Unassembled WGS sequence"/>
</dbReference>
<evidence type="ECO:0000256" key="5">
    <source>
        <dbReference type="ARBA" id="ARBA00022777"/>
    </source>
</evidence>
<dbReference type="SUPFAM" id="SSF55874">
    <property type="entry name" value="ATPase domain of HSP90 chaperone/DNA topoisomerase II/histidine kinase"/>
    <property type="match status" value="1"/>
</dbReference>
<protein>
    <recommendedName>
        <fullName evidence="2">histidine kinase</fullName>
        <ecNumber evidence="2">2.7.13.3</ecNumber>
    </recommendedName>
</protein>
<name>A0ABW4NFB6_9SPHN</name>
<dbReference type="Gene3D" id="1.10.287.130">
    <property type="match status" value="1"/>
</dbReference>
<dbReference type="SMART" id="SM00387">
    <property type="entry name" value="HATPase_c"/>
    <property type="match status" value="1"/>
</dbReference>
<sequence length="859" mass="92920">MTVAVPAASDELSRLSALQRTGILDTAPEPRFDAIVAAVKALLDVPIALISLIDRDRQWFKARDGVELSETPIDTSVCALAIRQSRLFVIHDLSNDPRTRDMSLVTGDAHLRYYAGFPIVTNDGVAVGSVCAIDTKPRLDELLPAQVIALEALARQAAIEIERNAAGIADSDAAMPFSVGSWGWDLESGRLTLDARLARMLGIDVGEAALGLTGDRAVDYIHPDDRAAMRRAIEDTVAARAPYSCEYRMRLADGRYIWVLAQGRVIRRPDGRPRYFPGAIFDIDARRRQEMRLSALIELNDRLREPGDAADLAQAASEILGQTLEVARAGYGQIDPVAETIDMGPHWCSKGAAPLPPLLHFRDYGSFIDDLKQGDVVEIADVARDPRTADHADAIKALDVHALVNLPILEDGRFVALLVVNDNMARDWSEAEIAFIKEVADRTRNAVERRRTETALAQLNASLEAEVEARTRDLMIAEENLRQSAKMEAVGQLTGGLAHDLNNLLTGVSGAVEMMGLRIAQGRTDALDRYLGIASESVTRAAALTHRLLAFSRRQTLDPKPTDGNRLIEGLSDLLTRTVGPGHPIELQLLEGGWPILVDPNQLENALLNLCINARDAMPDGGAIRIECRNRTIDAATASARHMQVGDYLAISVSDTGIGMSEEVRRRAFDPFYTTKPLGVGTGLGLSMVYGFVRQSGGQVWIDSEAGKGTCVSLYLPRTTATPVADISSERERPVPTSAHTILVVDDEASVRTLMAEAMTDQGHRVLTASDGASALRLLDGEDAIDLVLTDVGLTGGMNGRQVAEAALRQRPALKVVFVTGYAEQAVLGSEQLPGNMTLVTKPFALDTLTSRVSALLSA</sequence>
<dbReference type="CDD" id="cd00082">
    <property type="entry name" value="HisKA"/>
    <property type="match status" value="1"/>
</dbReference>
<dbReference type="InterPro" id="IPR003018">
    <property type="entry name" value="GAF"/>
</dbReference>
<dbReference type="InterPro" id="IPR035965">
    <property type="entry name" value="PAS-like_dom_sf"/>
</dbReference>
<gene>
    <name evidence="10" type="ORF">ACFSC3_14495</name>
</gene>
<evidence type="ECO:0000313" key="11">
    <source>
        <dbReference type="Proteomes" id="UP001597283"/>
    </source>
</evidence>
<dbReference type="SMART" id="SM00065">
    <property type="entry name" value="GAF"/>
    <property type="match status" value="2"/>
</dbReference>
<dbReference type="SUPFAM" id="SSF55785">
    <property type="entry name" value="PYP-like sensor domain (PAS domain)"/>
    <property type="match status" value="1"/>
</dbReference>
<dbReference type="InterPro" id="IPR013655">
    <property type="entry name" value="PAS_fold_3"/>
</dbReference>
<dbReference type="SUPFAM" id="SSF47384">
    <property type="entry name" value="Homodimeric domain of signal transducing histidine kinase"/>
    <property type="match status" value="1"/>
</dbReference>
<dbReference type="InterPro" id="IPR036097">
    <property type="entry name" value="HisK_dim/P_sf"/>
</dbReference>
<dbReference type="InterPro" id="IPR003594">
    <property type="entry name" value="HATPase_dom"/>
</dbReference>
<dbReference type="Pfam" id="PF00512">
    <property type="entry name" value="HisKA"/>
    <property type="match status" value="1"/>
</dbReference>
<dbReference type="InterPro" id="IPR036890">
    <property type="entry name" value="HATPase_C_sf"/>
</dbReference>
<dbReference type="PANTHER" id="PTHR43065:SF42">
    <property type="entry name" value="TWO-COMPONENT SENSOR PPRA"/>
    <property type="match status" value="1"/>
</dbReference>
<dbReference type="Gene3D" id="3.30.565.10">
    <property type="entry name" value="Histidine kinase-like ATPase, C-terminal domain"/>
    <property type="match status" value="1"/>
</dbReference>
<dbReference type="Pfam" id="PF00072">
    <property type="entry name" value="Response_reg"/>
    <property type="match status" value="1"/>
</dbReference>
<evidence type="ECO:0000313" key="10">
    <source>
        <dbReference type="EMBL" id="MFD1788772.1"/>
    </source>
</evidence>
<accession>A0ABW4NFB6</accession>
<dbReference type="Gene3D" id="3.30.450.40">
    <property type="match status" value="2"/>
</dbReference>
<dbReference type="InterPro" id="IPR000014">
    <property type="entry name" value="PAS"/>
</dbReference>
<dbReference type="InterPro" id="IPR001789">
    <property type="entry name" value="Sig_transdc_resp-reg_receiver"/>
</dbReference>
<dbReference type="Gene3D" id="3.30.450.20">
    <property type="entry name" value="PAS domain"/>
    <property type="match status" value="1"/>
</dbReference>
<keyword evidence="4" id="KW-0808">Transferase</keyword>
<comment type="caution">
    <text evidence="10">The sequence shown here is derived from an EMBL/GenBank/DDBJ whole genome shotgun (WGS) entry which is preliminary data.</text>
</comment>
<dbReference type="EC" id="2.7.13.3" evidence="2"/>
<dbReference type="PANTHER" id="PTHR43065">
    <property type="entry name" value="SENSOR HISTIDINE KINASE"/>
    <property type="match status" value="1"/>
</dbReference>
<dbReference type="Pfam" id="PF02518">
    <property type="entry name" value="HATPase_c"/>
    <property type="match status" value="1"/>
</dbReference>
<dbReference type="SUPFAM" id="SSF52172">
    <property type="entry name" value="CheY-like"/>
    <property type="match status" value="1"/>
</dbReference>
<dbReference type="InterPro" id="IPR011006">
    <property type="entry name" value="CheY-like_superfamily"/>
</dbReference>
<dbReference type="PRINTS" id="PR00344">
    <property type="entry name" value="BCTRLSENSOR"/>
</dbReference>
<dbReference type="RefSeq" id="WP_380941151.1">
    <property type="nucleotide sequence ID" value="NZ_JBHUFC010000006.1"/>
</dbReference>
<dbReference type="EMBL" id="JBHUFC010000006">
    <property type="protein sequence ID" value="MFD1788772.1"/>
    <property type="molecule type" value="Genomic_DNA"/>
</dbReference>
<keyword evidence="11" id="KW-1185">Reference proteome</keyword>
<comment type="catalytic activity">
    <reaction evidence="1">
        <text>ATP + protein L-histidine = ADP + protein N-phospho-L-histidine.</text>
        <dbReference type="EC" id="2.7.13.3"/>
    </reaction>
</comment>
<feature type="domain" description="Response regulatory" evidence="8">
    <location>
        <begin position="741"/>
        <end position="857"/>
    </location>
</feature>
<dbReference type="InterPro" id="IPR001610">
    <property type="entry name" value="PAC"/>
</dbReference>
<dbReference type="InterPro" id="IPR004358">
    <property type="entry name" value="Sig_transdc_His_kin-like_C"/>
</dbReference>
<proteinExistence type="predicted"/>
<keyword evidence="3 6" id="KW-0597">Phosphoprotein</keyword>
<evidence type="ECO:0000256" key="2">
    <source>
        <dbReference type="ARBA" id="ARBA00012438"/>
    </source>
</evidence>
<evidence type="ECO:0000259" key="8">
    <source>
        <dbReference type="PROSITE" id="PS50110"/>
    </source>
</evidence>
<keyword evidence="5" id="KW-0418">Kinase</keyword>
<feature type="domain" description="PAC" evidence="9">
    <location>
        <begin position="243"/>
        <end position="295"/>
    </location>
</feature>
<evidence type="ECO:0000256" key="3">
    <source>
        <dbReference type="ARBA" id="ARBA00022553"/>
    </source>
</evidence>